<dbReference type="SUPFAM" id="SSF49503">
    <property type="entry name" value="Cupredoxins"/>
    <property type="match status" value="1"/>
</dbReference>
<reference evidence="7" key="1">
    <citation type="submission" date="2016-10" db="EMBL/GenBank/DDBJ databases">
        <authorList>
            <person name="Varghese N."/>
            <person name="Submissions S."/>
        </authorList>
    </citation>
    <scope>NUCLEOTIDE SEQUENCE [LARGE SCALE GENOMIC DNA]</scope>
    <source>
        <strain evidence="7">CGMCC 1.10784</strain>
    </source>
</reference>
<dbReference type="Proteomes" id="UP000198855">
    <property type="component" value="Unassembled WGS sequence"/>
</dbReference>
<gene>
    <name evidence="6" type="ORF">SAMN05216378_0624</name>
</gene>
<evidence type="ECO:0000256" key="1">
    <source>
        <dbReference type="ARBA" id="ARBA00022723"/>
    </source>
</evidence>
<dbReference type="Pfam" id="PF00127">
    <property type="entry name" value="Copper-bind"/>
    <property type="match status" value="1"/>
</dbReference>
<accession>A0A1I1TQ50</accession>
<dbReference type="OrthoDB" id="680163at2"/>
<protein>
    <submittedName>
        <fullName evidence="6">Plastocyanin</fullName>
    </submittedName>
</protein>
<keyword evidence="2" id="KW-0186">Copper</keyword>
<feature type="chain" id="PRO_5011572040" evidence="4">
    <location>
        <begin position="32"/>
        <end position="222"/>
    </location>
</feature>
<proteinExistence type="predicted"/>
<keyword evidence="4" id="KW-0732">Signal</keyword>
<dbReference type="InterPro" id="IPR052721">
    <property type="entry name" value="ET_Amicyanin"/>
</dbReference>
<dbReference type="CDD" id="cd13921">
    <property type="entry name" value="Amicyanin"/>
    <property type="match status" value="1"/>
</dbReference>
<evidence type="ECO:0000256" key="4">
    <source>
        <dbReference type="SAM" id="SignalP"/>
    </source>
</evidence>
<dbReference type="InterPro" id="IPR008972">
    <property type="entry name" value="Cupredoxin"/>
</dbReference>
<dbReference type="PROSITE" id="PS51257">
    <property type="entry name" value="PROKAR_LIPOPROTEIN"/>
    <property type="match status" value="1"/>
</dbReference>
<feature type="domain" description="Blue (type 1) copper" evidence="5">
    <location>
        <begin position="143"/>
        <end position="219"/>
    </location>
</feature>
<dbReference type="Gene3D" id="2.60.40.420">
    <property type="entry name" value="Cupredoxins - blue copper proteins"/>
    <property type="match status" value="1"/>
</dbReference>
<feature type="signal peptide" evidence="4">
    <location>
        <begin position="1"/>
        <end position="31"/>
    </location>
</feature>
<keyword evidence="1" id="KW-0479">Metal-binding</keyword>
<evidence type="ECO:0000313" key="7">
    <source>
        <dbReference type="Proteomes" id="UP000198855"/>
    </source>
</evidence>
<evidence type="ECO:0000313" key="6">
    <source>
        <dbReference type="EMBL" id="SFD60659.1"/>
    </source>
</evidence>
<dbReference type="STRING" id="1045775.SAMN05216378_0624"/>
<dbReference type="InterPro" id="IPR000923">
    <property type="entry name" value="BlueCu_1"/>
</dbReference>
<dbReference type="GO" id="GO:0009055">
    <property type="term" value="F:electron transfer activity"/>
    <property type="evidence" value="ECO:0007669"/>
    <property type="project" value="InterPro"/>
</dbReference>
<dbReference type="AlphaFoldDB" id="A0A1I1TQ50"/>
<organism evidence="6 7">
    <name type="scientific">Paenibacillus catalpae</name>
    <dbReference type="NCBI Taxonomy" id="1045775"/>
    <lineage>
        <taxon>Bacteria</taxon>
        <taxon>Bacillati</taxon>
        <taxon>Bacillota</taxon>
        <taxon>Bacilli</taxon>
        <taxon>Bacillales</taxon>
        <taxon>Paenibacillaceae</taxon>
        <taxon>Paenibacillus</taxon>
    </lineage>
</organism>
<dbReference type="GO" id="GO:0005507">
    <property type="term" value="F:copper ion binding"/>
    <property type="evidence" value="ECO:0007669"/>
    <property type="project" value="InterPro"/>
</dbReference>
<feature type="compositionally biased region" description="Low complexity" evidence="3">
    <location>
        <begin position="38"/>
        <end position="52"/>
    </location>
</feature>
<evidence type="ECO:0000256" key="3">
    <source>
        <dbReference type="SAM" id="MobiDB-lite"/>
    </source>
</evidence>
<dbReference type="EMBL" id="FOMT01000001">
    <property type="protein sequence ID" value="SFD60659.1"/>
    <property type="molecule type" value="Genomic_DNA"/>
</dbReference>
<feature type="compositionally biased region" description="Polar residues" evidence="3">
    <location>
        <begin position="119"/>
        <end position="132"/>
    </location>
</feature>
<keyword evidence="7" id="KW-1185">Reference proteome</keyword>
<evidence type="ECO:0000259" key="5">
    <source>
        <dbReference type="Pfam" id="PF00127"/>
    </source>
</evidence>
<dbReference type="InterPro" id="IPR035668">
    <property type="entry name" value="Amicyanin"/>
</dbReference>
<dbReference type="PANTHER" id="PTHR36507">
    <property type="entry name" value="BLL1555 PROTEIN"/>
    <property type="match status" value="1"/>
</dbReference>
<evidence type="ECO:0000256" key="2">
    <source>
        <dbReference type="ARBA" id="ARBA00023008"/>
    </source>
</evidence>
<feature type="compositionally biased region" description="Basic and acidic residues" evidence="3">
    <location>
        <begin position="97"/>
        <end position="106"/>
    </location>
</feature>
<name>A0A1I1TQ50_9BACL</name>
<feature type="region of interest" description="Disordered" evidence="3">
    <location>
        <begin position="35"/>
        <end position="138"/>
    </location>
</feature>
<dbReference type="RefSeq" id="WP_091180871.1">
    <property type="nucleotide sequence ID" value="NZ_FOMT01000001.1"/>
</dbReference>
<sequence length="222" mass="23365">MKRKQHKSLLTLLSGLILALLLAACGNSANSALPSQEAATLTPSQTPTTPTASEEHMQHESAMPAETPSAAPDATPSAKPQASATPSPKPSATPSPSHEDHHGGRSDDDDSKGSPAAVSENSPKSSPDNTTPAAEEGRKEYIVEITNFAFSPAKLEIKAGDRVKFINKDEIKHSATADDSSFDTGLMAQDEDKTVTFDDAGEFAYHCMPHPGMQATIIVSDE</sequence>
<feature type="compositionally biased region" description="Low complexity" evidence="3">
    <location>
        <begin position="64"/>
        <end position="86"/>
    </location>
</feature>
<dbReference type="PANTHER" id="PTHR36507:SF1">
    <property type="entry name" value="BLL1555 PROTEIN"/>
    <property type="match status" value="1"/>
</dbReference>